<proteinExistence type="predicted"/>
<sequence>MSAVNQQEVLASFKLLVCMANADGKLLDEERNSITEAFSEIQLPEGVTVESLLSEQVEVDELLTHITSDTAQELAYQSAFAMANIDGDCSPEEQELLEKIGATFTTSRLWGKEEWLKNLQRKSRKSSISQQVQQITDPVKREIEVENEITDACFFNAVLGAFPLPGISIAFDVYIYWNQLDLVQSIGERWGYDRAHQSADLKKALFGSLGMTGTRIAVSNLAKLVPVFGIVVGATTAFASTWAIGKVANQYFASGCEMDAFRLKEAFKNAKKEGESVYKDKADAIAAKQKEIEPQVKALNEDLAAGRITQEEHQAKLRELV</sequence>
<organism evidence="1 2">
    <name type="scientific">Tumidithrix elongata BACA0141</name>
    <dbReference type="NCBI Taxonomy" id="2716417"/>
    <lineage>
        <taxon>Bacteria</taxon>
        <taxon>Bacillati</taxon>
        <taxon>Cyanobacteriota</taxon>
        <taxon>Cyanophyceae</taxon>
        <taxon>Pseudanabaenales</taxon>
        <taxon>Pseudanabaenaceae</taxon>
        <taxon>Tumidithrix</taxon>
        <taxon>Tumidithrix elongata</taxon>
    </lineage>
</organism>
<protein>
    <recommendedName>
        <fullName evidence="3">GTPase</fullName>
    </recommendedName>
</protein>
<evidence type="ECO:0008006" key="3">
    <source>
        <dbReference type="Google" id="ProtNLM"/>
    </source>
</evidence>
<comment type="caution">
    <text evidence="1">The sequence shown here is derived from an EMBL/GenBank/DDBJ whole genome shotgun (WGS) entry which is preliminary data.</text>
</comment>
<dbReference type="RefSeq" id="WP_330483323.1">
    <property type="nucleotide sequence ID" value="NZ_JAZBJZ010000028.1"/>
</dbReference>
<evidence type="ECO:0000313" key="1">
    <source>
        <dbReference type="EMBL" id="MEE3716895.1"/>
    </source>
</evidence>
<evidence type="ECO:0000313" key="2">
    <source>
        <dbReference type="Proteomes" id="UP001333818"/>
    </source>
</evidence>
<dbReference type="AlphaFoldDB" id="A0AAW9Q0Z0"/>
<keyword evidence="2" id="KW-1185">Reference proteome</keyword>
<dbReference type="SUPFAM" id="SSF158682">
    <property type="entry name" value="TerB-like"/>
    <property type="match status" value="1"/>
</dbReference>
<dbReference type="EMBL" id="JAZBJZ010000028">
    <property type="protein sequence ID" value="MEE3716895.1"/>
    <property type="molecule type" value="Genomic_DNA"/>
</dbReference>
<accession>A0AAW9Q0Z0</accession>
<dbReference type="Proteomes" id="UP001333818">
    <property type="component" value="Unassembled WGS sequence"/>
</dbReference>
<reference evidence="1" key="1">
    <citation type="submission" date="2024-01" db="EMBL/GenBank/DDBJ databases">
        <title>Bank of Algae and Cyanobacteria of the Azores (BACA) strain genomes.</title>
        <authorList>
            <person name="Luz R."/>
            <person name="Cordeiro R."/>
            <person name="Fonseca A."/>
            <person name="Goncalves V."/>
        </authorList>
    </citation>
    <scope>NUCLEOTIDE SEQUENCE</scope>
    <source>
        <strain evidence="1">BACA0141</strain>
    </source>
</reference>
<dbReference type="CDD" id="cd07177">
    <property type="entry name" value="terB_like"/>
    <property type="match status" value="1"/>
</dbReference>
<dbReference type="InterPro" id="IPR029024">
    <property type="entry name" value="TerB-like"/>
</dbReference>
<name>A0AAW9Q0Z0_9CYAN</name>
<dbReference type="Gene3D" id="1.10.3680.10">
    <property type="entry name" value="TerB-like"/>
    <property type="match status" value="1"/>
</dbReference>
<gene>
    <name evidence="1" type="ORF">V2H45_09075</name>
</gene>